<keyword evidence="9" id="KW-0324">Glycolysis</keyword>
<comment type="caution">
    <text evidence="9">Lacks conserved residue(s) required for the propagation of feature annotation.</text>
</comment>
<dbReference type="EMBL" id="CP011002">
    <property type="protein sequence ID" value="AKO66038.1"/>
    <property type="molecule type" value="Genomic_DNA"/>
</dbReference>
<dbReference type="FunFam" id="3.40.50.1260:FF:000001">
    <property type="entry name" value="Phosphoglycerate kinase"/>
    <property type="match status" value="1"/>
</dbReference>
<dbReference type="OrthoDB" id="9808460at2"/>
<evidence type="ECO:0000256" key="5">
    <source>
        <dbReference type="ARBA" id="ARBA00022679"/>
    </source>
</evidence>
<dbReference type="Proteomes" id="UP000066549">
    <property type="component" value="Chromosome"/>
</dbReference>
<dbReference type="GO" id="GO:0005829">
    <property type="term" value="C:cytosol"/>
    <property type="evidence" value="ECO:0007669"/>
    <property type="project" value="TreeGrafter"/>
</dbReference>
<dbReference type="GO" id="GO:0005524">
    <property type="term" value="F:ATP binding"/>
    <property type="evidence" value="ECO:0007669"/>
    <property type="project" value="UniProtKB-KW"/>
</dbReference>
<comment type="similarity">
    <text evidence="2 9 12">Belongs to the phosphoglycerate kinase family.</text>
</comment>
<comment type="subcellular location">
    <subcellularLocation>
        <location evidence="9">Cytoplasm</location>
    </subcellularLocation>
</comment>
<dbReference type="PIRSF" id="PIRSF000724">
    <property type="entry name" value="Pgk"/>
    <property type="match status" value="1"/>
</dbReference>
<feature type="binding site" evidence="9 11">
    <location>
        <position position="319"/>
    </location>
    <ligand>
        <name>ATP</name>
        <dbReference type="ChEBI" id="CHEBI:30616"/>
    </ligand>
</feature>
<keyword evidence="7 9" id="KW-0418">Kinase</keyword>
<feature type="binding site" evidence="9">
    <location>
        <position position="113"/>
    </location>
    <ligand>
        <name>substrate</name>
    </ligand>
</feature>
<dbReference type="GO" id="GO:0006096">
    <property type="term" value="P:glycolytic process"/>
    <property type="evidence" value="ECO:0007669"/>
    <property type="project" value="UniProtKB-UniRule"/>
</dbReference>
<comment type="subunit">
    <text evidence="3 9">Monomer.</text>
</comment>
<dbReference type="PATRIC" id="fig|1623450.3.peg.969"/>
<feature type="binding site" evidence="9 11">
    <location>
        <begin position="345"/>
        <end position="348"/>
    </location>
    <ligand>
        <name>ATP</name>
        <dbReference type="ChEBI" id="CHEBI:30616"/>
    </ligand>
</feature>
<dbReference type="Pfam" id="PF00162">
    <property type="entry name" value="PGK"/>
    <property type="match status" value="1"/>
</dbReference>
<feature type="binding site" evidence="10">
    <location>
        <position position="36"/>
    </location>
    <ligand>
        <name>(2R)-3-phosphoglycerate</name>
        <dbReference type="ChEBI" id="CHEBI:58272"/>
    </ligand>
</feature>
<evidence type="ECO:0000256" key="6">
    <source>
        <dbReference type="ARBA" id="ARBA00022741"/>
    </source>
</evidence>
<reference evidence="13 14" key="1">
    <citation type="submission" date="2015-03" db="EMBL/GenBank/DDBJ databases">
        <title>Comparative analysis of the OM43 clade including a novel species from Red Sea uncovers genomic and metabolic diversity among marine methylotrophs.</title>
        <authorList>
            <person name="Jimenez-Infante F."/>
            <person name="Ngugi D.K."/>
            <person name="Vinu M."/>
            <person name="Alam I."/>
            <person name="Kamau A."/>
            <person name="Blom J."/>
            <person name="Bajic V.B."/>
            <person name="Stingl U."/>
        </authorList>
    </citation>
    <scope>NUCLEOTIDE SEQUENCE [LARGE SCALE GENOMIC DNA]</scope>
    <source>
        <strain evidence="13 14">MBRSH7</strain>
    </source>
</reference>
<dbReference type="SUPFAM" id="SSF53748">
    <property type="entry name" value="Phosphoglycerate kinase"/>
    <property type="match status" value="1"/>
</dbReference>
<dbReference type="Gene3D" id="3.40.50.1260">
    <property type="entry name" value="Phosphoglycerate kinase, N-terminal domain"/>
    <property type="match status" value="2"/>
</dbReference>
<feature type="binding site" evidence="9 10">
    <location>
        <begin position="21"/>
        <end position="23"/>
    </location>
    <ligand>
        <name>substrate</name>
    </ligand>
</feature>
<keyword evidence="6 9" id="KW-0547">Nucleotide-binding</keyword>
<evidence type="ECO:0000256" key="1">
    <source>
        <dbReference type="ARBA" id="ARBA00000642"/>
    </source>
</evidence>
<organism evidence="13 14">
    <name type="scientific">Methylophilales bacterium MBRS-H7</name>
    <dbReference type="NCBI Taxonomy" id="1623450"/>
    <lineage>
        <taxon>Bacteria</taxon>
        <taxon>Pseudomonadati</taxon>
        <taxon>Pseudomonadota</taxon>
        <taxon>Betaproteobacteria</taxon>
        <taxon>Nitrosomonadales</taxon>
        <taxon>OM43 clade</taxon>
    </lineage>
</organism>
<evidence type="ECO:0000256" key="11">
    <source>
        <dbReference type="PIRSR" id="PIRSR000724-2"/>
    </source>
</evidence>
<evidence type="ECO:0000256" key="8">
    <source>
        <dbReference type="ARBA" id="ARBA00022840"/>
    </source>
</evidence>
<feature type="binding site" evidence="9 10">
    <location>
        <begin position="59"/>
        <end position="62"/>
    </location>
    <ligand>
        <name>substrate</name>
    </ligand>
</feature>
<keyword evidence="8 9" id="KW-0067">ATP-binding</keyword>
<dbReference type="GO" id="GO:0006094">
    <property type="term" value="P:gluconeogenesis"/>
    <property type="evidence" value="ECO:0007669"/>
    <property type="project" value="TreeGrafter"/>
</dbReference>
<comment type="catalytic activity">
    <reaction evidence="1 9 12">
        <text>(2R)-3-phosphoglycerate + ATP = (2R)-3-phospho-glyceroyl phosphate + ADP</text>
        <dbReference type="Rhea" id="RHEA:14801"/>
        <dbReference type="ChEBI" id="CHEBI:30616"/>
        <dbReference type="ChEBI" id="CHEBI:57604"/>
        <dbReference type="ChEBI" id="CHEBI:58272"/>
        <dbReference type="ChEBI" id="CHEBI:456216"/>
        <dbReference type="EC" id="2.7.2.3"/>
    </reaction>
</comment>
<dbReference type="PROSITE" id="PS00111">
    <property type="entry name" value="PGLYCERATE_KINASE"/>
    <property type="match status" value="1"/>
</dbReference>
<dbReference type="EC" id="2.7.2.3" evidence="4 9"/>
<dbReference type="GO" id="GO:0004618">
    <property type="term" value="F:phosphoglycerate kinase activity"/>
    <property type="evidence" value="ECO:0007669"/>
    <property type="project" value="UniProtKB-UniRule"/>
</dbReference>
<evidence type="ECO:0000256" key="9">
    <source>
        <dbReference type="HAMAP-Rule" id="MF_00145"/>
    </source>
</evidence>
<name>A0A0H4J2Q5_9PROT</name>
<keyword evidence="9" id="KW-0963">Cytoplasm</keyword>
<evidence type="ECO:0000256" key="4">
    <source>
        <dbReference type="ARBA" id="ARBA00013061"/>
    </source>
</evidence>
<sequence length="388" mass="42684">MSIRSISHLNLQNKKVFIRADLNVPIDGSTISSTSRIDASIPTIQYALDNAQVVILTSHLGRPEEGNFDNSLSLKPIVDYLEEKLNLKIMLHRDFEKGQSFEPGMLHVLENVRFNLGEKKCSDELSVKYASIADVFVMDAFGTAHRTEASTYGIGKYIGEKCAGLLFYDEVDALTKTFNQPKKPMLAIVGGSKVSTKLSVLKNLVNRVDGLILGGGILNTFIAAQGFNIGKSLYEHDFVDEAKVILDEIKNRQIFFPTIEDVICAKEFDVNAHAELKKIDDVESEDMIFDLGPKTLKNITDHLSKVSTIMWNGPLGVFEFEQFSSGTEALSCSIADCEAFSLAGGGDTIAAIEKYKVCKKISYISTAGGAFLEFAEGKKLPAIEMLEQ</sequence>
<feature type="binding site" evidence="10">
    <location>
        <position position="146"/>
    </location>
    <ligand>
        <name>(2R)-3-phosphoglycerate</name>
        <dbReference type="ChEBI" id="CHEBI:58272"/>
    </ligand>
</feature>
<dbReference type="UniPathway" id="UPA00109">
    <property type="reaction ID" value="UER00185"/>
</dbReference>
<keyword evidence="5 9" id="KW-0808">Transferase</keyword>
<comment type="pathway">
    <text evidence="9">Carbohydrate degradation; glycolysis; pyruvate from D-glyceraldehyde 3-phosphate: step 2/5.</text>
</comment>
<evidence type="ECO:0000256" key="12">
    <source>
        <dbReference type="RuleBase" id="RU000532"/>
    </source>
</evidence>
<dbReference type="InterPro" id="IPR036043">
    <property type="entry name" value="Phosphoglycerate_kinase_sf"/>
</dbReference>
<evidence type="ECO:0000256" key="2">
    <source>
        <dbReference type="ARBA" id="ARBA00008982"/>
    </source>
</evidence>
<keyword evidence="14" id="KW-1185">Reference proteome</keyword>
<dbReference type="HAMAP" id="MF_00145">
    <property type="entry name" value="Phosphoglyc_kinase"/>
    <property type="match status" value="1"/>
</dbReference>
<dbReference type="InterPro" id="IPR015824">
    <property type="entry name" value="Phosphoglycerate_kinase_N"/>
</dbReference>
<feature type="binding site" evidence="9">
    <location>
        <position position="36"/>
    </location>
    <ligand>
        <name>substrate</name>
    </ligand>
</feature>
<feature type="binding site" evidence="9 11">
    <location>
        <position position="197"/>
    </location>
    <ligand>
        <name>ATP</name>
        <dbReference type="ChEBI" id="CHEBI:30616"/>
    </ligand>
</feature>
<evidence type="ECO:0000256" key="7">
    <source>
        <dbReference type="ARBA" id="ARBA00022777"/>
    </source>
</evidence>
<dbReference type="InterPro" id="IPR001576">
    <property type="entry name" value="Phosphoglycerate_kinase"/>
</dbReference>
<dbReference type="PANTHER" id="PTHR11406">
    <property type="entry name" value="PHOSPHOGLYCERATE KINASE"/>
    <property type="match status" value="1"/>
</dbReference>
<proteinExistence type="inferred from homology"/>
<dbReference type="PANTHER" id="PTHR11406:SF23">
    <property type="entry name" value="PHOSPHOGLYCERATE KINASE 1, CHLOROPLASTIC-RELATED"/>
    <property type="match status" value="1"/>
</dbReference>
<dbReference type="PRINTS" id="PR00477">
    <property type="entry name" value="PHGLYCKINASE"/>
</dbReference>
<evidence type="ECO:0000256" key="10">
    <source>
        <dbReference type="PIRSR" id="PIRSR000724-1"/>
    </source>
</evidence>
<feature type="binding site" evidence="10">
    <location>
        <position position="113"/>
    </location>
    <ligand>
        <name>(2R)-3-phosphoglycerate</name>
        <dbReference type="ChEBI" id="CHEBI:58272"/>
    </ligand>
</feature>
<accession>A0A0H4J2Q5</accession>
<evidence type="ECO:0000256" key="3">
    <source>
        <dbReference type="ARBA" id="ARBA00011245"/>
    </source>
</evidence>
<gene>
    <name evidence="9" type="primary">pgk</name>
    <name evidence="13" type="ORF">VI33_04860</name>
</gene>
<dbReference type="InterPro" id="IPR015911">
    <property type="entry name" value="Phosphoglycerate_kinase_CS"/>
</dbReference>
<evidence type="ECO:0000313" key="14">
    <source>
        <dbReference type="Proteomes" id="UP000066549"/>
    </source>
</evidence>
<dbReference type="GO" id="GO:0043531">
    <property type="term" value="F:ADP binding"/>
    <property type="evidence" value="ECO:0007669"/>
    <property type="project" value="TreeGrafter"/>
</dbReference>
<protein>
    <recommendedName>
        <fullName evidence="4 9">Phosphoglycerate kinase</fullName>
        <ecNumber evidence="4 9">2.7.2.3</ecNumber>
    </recommendedName>
</protein>
<evidence type="ECO:0000313" key="13">
    <source>
        <dbReference type="EMBL" id="AKO66038.1"/>
    </source>
</evidence>
<dbReference type="AlphaFoldDB" id="A0A0H4J2Q5"/>
<feature type="binding site" evidence="9">
    <location>
        <position position="146"/>
    </location>
    <ligand>
        <name>substrate</name>
    </ligand>
</feature>